<dbReference type="EMBL" id="JBHMEW010000043">
    <property type="protein sequence ID" value="MFB9211167.1"/>
    <property type="molecule type" value="Genomic_DNA"/>
</dbReference>
<keyword evidence="8" id="KW-1185">Reference proteome</keyword>
<reference evidence="7 8" key="1">
    <citation type="submission" date="2024-09" db="EMBL/GenBank/DDBJ databases">
        <authorList>
            <person name="Sun Q."/>
            <person name="Mori K."/>
        </authorList>
    </citation>
    <scope>NUCLEOTIDE SEQUENCE [LARGE SCALE GENOMIC DNA]</scope>
    <source>
        <strain evidence="7 8">CECT 7682</strain>
    </source>
</reference>
<sequence>MSPKKNFSYDKSLSRVEEIVSQLENDNKSIDELADLVKEASSLIKACKSKLRMTEEDILKAFGEEEEES</sequence>
<dbReference type="Pfam" id="PF02609">
    <property type="entry name" value="Exonuc_VII_S"/>
    <property type="match status" value="1"/>
</dbReference>
<dbReference type="EC" id="3.1.11.6" evidence="6"/>
<accession>A0ABV5J2Z1</accession>
<evidence type="ECO:0000256" key="3">
    <source>
        <dbReference type="ARBA" id="ARBA00022722"/>
    </source>
</evidence>
<gene>
    <name evidence="7" type="primary">xseB</name>
    <name evidence="7" type="ORF">ACFFUR_05065</name>
</gene>
<comment type="caution">
    <text evidence="7">The sequence shown here is derived from an EMBL/GenBank/DDBJ whole genome shotgun (WGS) entry which is preliminary data.</text>
</comment>
<dbReference type="SUPFAM" id="SSF116842">
    <property type="entry name" value="XseB-like"/>
    <property type="match status" value="1"/>
</dbReference>
<evidence type="ECO:0000256" key="2">
    <source>
        <dbReference type="ARBA" id="ARBA00022490"/>
    </source>
</evidence>
<evidence type="ECO:0000256" key="6">
    <source>
        <dbReference type="NCBIfam" id="TIGR01280"/>
    </source>
</evidence>
<dbReference type="RefSeq" id="WP_290246419.1">
    <property type="nucleotide sequence ID" value="NZ_JAUFQT010000001.1"/>
</dbReference>
<comment type="similarity">
    <text evidence="1">Belongs to the XseB family.</text>
</comment>
<keyword evidence="4 7" id="KW-0378">Hydrolase</keyword>
<evidence type="ECO:0000313" key="7">
    <source>
        <dbReference type="EMBL" id="MFB9211167.1"/>
    </source>
</evidence>
<keyword evidence="2" id="KW-0963">Cytoplasm</keyword>
<keyword evidence="3" id="KW-0540">Nuclease</keyword>
<name>A0ABV5J2Z1_9BACT</name>
<evidence type="ECO:0000256" key="5">
    <source>
        <dbReference type="ARBA" id="ARBA00022839"/>
    </source>
</evidence>
<evidence type="ECO:0000256" key="1">
    <source>
        <dbReference type="ARBA" id="ARBA00009998"/>
    </source>
</evidence>
<dbReference type="NCBIfam" id="TIGR01280">
    <property type="entry name" value="xseB"/>
    <property type="match status" value="1"/>
</dbReference>
<dbReference type="GO" id="GO:0008855">
    <property type="term" value="F:exodeoxyribonuclease VII activity"/>
    <property type="evidence" value="ECO:0007669"/>
    <property type="project" value="UniProtKB-EC"/>
</dbReference>
<dbReference type="InterPro" id="IPR037004">
    <property type="entry name" value="Exonuc_VII_ssu_sf"/>
</dbReference>
<proteinExistence type="inferred from homology"/>
<dbReference type="Proteomes" id="UP001589654">
    <property type="component" value="Unassembled WGS sequence"/>
</dbReference>
<evidence type="ECO:0000313" key="8">
    <source>
        <dbReference type="Proteomes" id="UP001589654"/>
    </source>
</evidence>
<dbReference type="Gene3D" id="1.10.287.1040">
    <property type="entry name" value="Exonuclease VII, small subunit"/>
    <property type="match status" value="1"/>
</dbReference>
<evidence type="ECO:0000256" key="4">
    <source>
        <dbReference type="ARBA" id="ARBA00022801"/>
    </source>
</evidence>
<keyword evidence="5" id="KW-0269">Exonuclease</keyword>
<dbReference type="InterPro" id="IPR003761">
    <property type="entry name" value="Exonuc_VII_S"/>
</dbReference>
<protein>
    <recommendedName>
        <fullName evidence="6">Exodeoxyribonuclease VII small subunit</fullName>
        <ecNumber evidence="6">3.1.11.6</ecNumber>
    </recommendedName>
</protein>
<organism evidence="7 8">
    <name type="scientific">Echinicola jeungdonensis</name>
    <dbReference type="NCBI Taxonomy" id="709343"/>
    <lineage>
        <taxon>Bacteria</taxon>
        <taxon>Pseudomonadati</taxon>
        <taxon>Bacteroidota</taxon>
        <taxon>Cytophagia</taxon>
        <taxon>Cytophagales</taxon>
        <taxon>Cyclobacteriaceae</taxon>
        <taxon>Echinicola</taxon>
    </lineage>
</organism>